<evidence type="ECO:0000256" key="4">
    <source>
        <dbReference type="ARBA" id="ARBA00022989"/>
    </source>
</evidence>
<evidence type="ECO:0000256" key="2">
    <source>
        <dbReference type="ARBA" id="ARBA00022475"/>
    </source>
</evidence>
<keyword evidence="3 10" id="KW-0812">Transmembrane</keyword>
<dbReference type="SMART" id="SM01381">
    <property type="entry name" value="7TM_GPCR_Srsx"/>
    <property type="match status" value="1"/>
</dbReference>
<dbReference type="Pfam" id="PF00001">
    <property type="entry name" value="7tm_1"/>
    <property type="match status" value="1"/>
</dbReference>
<dbReference type="Gene3D" id="1.20.1070.10">
    <property type="entry name" value="Rhodopsin 7-helix transmembrane proteins"/>
    <property type="match status" value="1"/>
</dbReference>
<reference evidence="14" key="2">
    <citation type="submission" date="2025-09" db="UniProtKB">
        <authorList>
            <consortium name="Ensembl"/>
        </authorList>
    </citation>
    <scope>IDENTIFICATION</scope>
</reference>
<keyword evidence="9 10" id="KW-0807">Transducer</keyword>
<dbReference type="GO" id="GO:0004930">
    <property type="term" value="F:G protein-coupled receptor activity"/>
    <property type="evidence" value="ECO:0007669"/>
    <property type="project" value="UniProtKB-KW"/>
</dbReference>
<dbReference type="InterPro" id="IPR017452">
    <property type="entry name" value="GPCR_Rhodpsn_7TM"/>
</dbReference>
<protein>
    <recommendedName>
        <fullName evidence="13">G-protein coupled receptors family 1 profile domain-containing protein</fullName>
    </recommendedName>
</protein>
<feature type="transmembrane region" description="Helical" evidence="12">
    <location>
        <begin position="305"/>
        <end position="329"/>
    </location>
</feature>
<dbReference type="STRING" id="409849.ENSPMGP00000029454"/>
<evidence type="ECO:0000256" key="1">
    <source>
        <dbReference type="ARBA" id="ARBA00004651"/>
    </source>
</evidence>
<reference evidence="14" key="1">
    <citation type="submission" date="2025-08" db="UniProtKB">
        <authorList>
            <consortium name="Ensembl"/>
        </authorList>
    </citation>
    <scope>IDENTIFICATION</scope>
</reference>
<dbReference type="PROSITE" id="PS50262">
    <property type="entry name" value="G_PROTEIN_RECEP_F1_2"/>
    <property type="match status" value="1"/>
</dbReference>
<evidence type="ECO:0000256" key="11">
    <source>
        <dbReference type="SAM" id="MobiDB-lite"/>
    </source>
</evidence>
<proteinExistence type="inferred from homology"/>
<dbReference type="Ensembl" id="ENSPMGT00000031349.1">
    <property type="protein sequence ID" value="ENSPMGP00000029454.1"/>
    <property type="gene ID" value="ENSPMGG00000023698.1"/>
</dbReference>
<evidence type="ECO:0000256" key="12">
    <source>
        <dbReference type="SAM" id="Phobius"/>
    </source>
</evidence>
<keyword evidence="15" id="KW-1185">Reference proteome</keyword>
<feature type="compositionally biased region" description="Polar residues" evidence="11">
    <location>
        <begin position="373"/>
        <end position="389"/>
    </location>
</feature>
<dbReference type="GO" id="GO:0007200">
    <property type="term" value="P:phospholipase C-activating G protein-coupled receptor signaling pathway"/>
    <property type="evidence" value="ECO:0007669"/>
    <property type="project" value="TreeGrafter"/>
</dbReference>
<keyword evidence="2" id="KW-1003">Cell membrane</keyword>
<feature type="transmembrane region" description="Helical" evidence="12">
    <location>
        <begin position="89"/>
        <end position="107"/>
    </location>
</feature>
<keyword evidence="5 10" id="KW-0297">G-protein coupled receptor</keyword>
<keyword evidence="8" id="KW-0325">Glycoprotein</keyword>
<evidence type="ECO:0000256" key="7">
    <source>
        <dbReference type="ARBA" id="ARBA00023170"/>
    </source>
</evidence>
<evidence type="ECO:0000256" key="3">
    <source>
        <dbReference type="ARBA" id="ARBA00022692"/>
    </source>
</evidence>
<evidence type="ECO:0000256" key="8">
    <source>
        <dbReference type="ARBA" id="ARBA00023180"/>
    </source>
</evidence>
<dbReference type="SUPFAM" id="SSF81321">
    <property type="entry name" value="Family A G protein-coupled receptor-like"/>
    <property type="match status" value="1"/>
</dbReference>
<dbReference type="PROSITE" id="PS00237">
    <property type="entry name" value="G_PROTEIN_RECEP_F1_1"/>
    <property type="match status" value="1"/>
</dbReference>
<feature type="transmembrane region" description="Helical" evidence="12">
    <location>
        <begin position="268"/>
        <end position="293"/>
    </location>
</feature>
<dbReference type="FunFam" id="1.20.1070.10:FF:000040">
    <property type="entry name" value="Coagulation factor 2 (thrombin) receptor"/>
    <property type="match status" value="1"/>
</dbReference>
<dbReference type="PANTHER" id="PTHR24232">
    <property type="entry name" value="G-PROTEIN COUPLED RECEPTOR"/>
    <property type="match status" value="1"/>
</dbReference>
<dbReference type="GO" id="GO:0005886">
    <property type="term" value="C:plasma membrane"/>
    <property type="evidence" value="ECO:0007669"/>
    <property type="project" value="UniProtKB-SubCell"/>
</dbReference>
<accession>A0A3B4BIM5</accession>
<dbReference type="PANTHER" id="PTHR24232:SF22">
    <property type="entry name" value="PROTEINASE-ACTIVATED RECEPTOR 4"/>
    <property type="match status" value="1"/>
</dbReference>
<feature type="domain" description="G-protein coupled receptors family 1 profile" evidence="13">
    <location>
        <begin position="70"/>
        <end position="326"/>
    </location>
</feature>
<dbReference type="InterPro" id="IPR000276">
    <property type="entry name" value="GPCR_Rhodpsn"/>
</dbReference>
<keyword evidence="4 12" id="KW-1133">Transmembrane helix</keyword>
<feature type="region of interest" description="Disordered" evidence="11">
    <location>
        <begin position="353"/>
        <end position="389"/>
    </location>
</feature>
<evidence type="ECO:0000256" key="9">
    <source>
        <dbReference type="ARBA" id="ARBA00023224"/>
    </source>
</evidence>
<evidence type="ECO:0000313" key="14">
    <source>
        <dbReference type="Ensembl" id="ENSPMGP00000029454.1"/>
    </source>
</evidence>
<evidence type="ECO:0000313" key="15">
    <source>
        <dbReference type="Proteomes" id="UP000261520"/>
    </source>
</evidence>
<evidence type="ECO:0000256" key="5">
    <source>
        <dbReference type="ARBA" id="ARBA00023040"/>
    </source>
</evidence>
<dbReference type="AlphaFoldDB" id="A0A3B4BIM5"/>
<feature type="transmembrane region" description="Helical" evidence="12">
    <location>
        <begin position="127"/>
        <end position="148"/>
    </location>
</feature>
<organism evidence="14 15">
    <name type="scientific">Periophthalmus magnuspinnatus</name>
    <dbReference type="NCBI Taxonomy" id="409849"/>
    <lineage>
        <taxon>Eukaryota</taxon>
        <taxon>Metazoa</taxon>
        <taxon>Chordata</taxon>
        <taxon>Craniata</taxon>
        <taxon>Vertebrata</taxon>
        <taxon>Euteleostomi</taxon>
        <taxon>Actinopterygii</taxon>
        <taxon>Neopterygii</taxon>
        <taxon>Teleostei</taxon>
        <taxon>Neoteleostei</taxon>
        <taxon>Acanthomorphata</taxon>
        <taxon>Gobiaria</taxon>
        <taxon>Gobiiformes</taxon>
        <taxon>Gobioidei</taxon>
        <taxon>Gobiidae</taxon>
        <taxon>Oxudercinae</taxon>
        <taxon>Periophthalmus</taxon>
    </lineage>
</organism>
<dbReference type="GO" id="GO:0035025">
    <property type="term" value="P:positive regulation of Rho protein signal transduction"/>
    <property type="evidence" value="ECO:0007669"/>
    <property type="project" value="TreeGrafter"/>
</dbReference>
<keyword evidence="6 12" id="KW-0472">Membrane</keyword>
<comment type="similarity">
    <text evidence="10">Belongs to the G-protein coupled receptor 1 family.</text>
</comment>
<feature type="transmembrane region" description="Helical" evidence="12">
    <location>
        <begin position="169"/>
        <end position="189"/>
    </location>
</feature>
<evidence type="ECO:0000256" key="10">
    <source>
        <dbReference type="RuleBase" id="RU000688"/>
    </source>
</evidence>
<name>A0A3B4BIM5_9GOBI</name>
<evidence type="ECO:0000256" key="6">
    <source>
        <dbReference type="ARBA" id="ARBA00023136"/>
    </source>
</evidence>
<feature type="transmembrane region" description="Helical" evidence="12">
    <location>
        <begin position="217"/>
        <end position="248"/>
    </location>
</feature>
<comment type="subcellular location">
    <subcellularLocation>
        <location evidence="1">Cell membrane</location>
        <topology evidence="1">Multi-pass membrane protein</topology>
    </subcellularLocation>
</comment>
<evidence type="ECO:0000259" key="13">
    <source>
        <dbReference type="PROSITE" id="PS50262"/>
    </source>
</evidence>
<dbReference type="PRINTS" id="PR01157">
    <property type="entry name" value="P2YPURNOCPTR"/>
</dbReference>
<sequence length="389" mass="43426">MCVSLSIFGTLTGTHTNQHPQLDFIENVISHLNSQLSLKVIYFIFRVFSWSLVLVLPLVQILVLVLALPSNLVALWILLFRSKRTASTSLLVTLTVCDLMVLLALPFRAVYHLSGNHWVLGEALCRLVVALFYGNMYGSVLCLAFIATDRYVALVHPFRAKLFRSRRTSLVMVLGVWLTVAAAMLPLLLTRQTFDLDEPRITTCHDALPQSQEEALFLPYFLCLFCLCFAVPLVVVVFCHGAILHTLLRHGERHNGERYHSERYGRAVRATALVLLVFALSFIPSNVLLLLSLTDDSEGAEPDLYAPYMLSLALSAVNTLLDPFIYYYISSDFRDKALNAICCRRHRTAVSAAPRQPTKLTLLSPPTNPSADPPTNQSTDPPTNHSTDV</sequence>
<dbReference type="PRINTS" id="PR00237">
    <property type="entry name" value="GPCRRHODOPSN"/>
</dbReference>
<dbReference type="Proteomes" id="UP000261520">
    <property type="component" value="Unplaced"/>
</dbReference>
<keyword evidence="7 10" id="KW-0675">Receptor</keyword>